<dbReference type="Pfam" id="PF07603">
    <property type="entry name" value="Lcl_C"/>
    <property type="match status" value="2"/>
</dbReference>
<dbReference type="EMBL" id="LACI01001701">
    <property type="protein sequence ID" value="KJU83868.1"/>
    <property type="molecule type" value="Genomic_DNA"/>
</dbReference>
<gene>
    <name evidence="2" type="ORF">MBAV_003939</name>
</gene>
<comment type="caution">
    <text evidence="2">The sequence shown here is derived from an EMBL/GenBank/DDBJ whole genome shotgun (WGS) entry which is preliminary data.</text>
</comment>
<keyword evidence="3" id="KW-1185">Reference proteome</keyword>
<evidence type="ECO:0000313" key="2">
    <source>
        <dbReference type="EMBL" id="KJU83868.1"/>
    </source>
</evidence>
<evidence type="ECO:0000259" key="1">
    <source>
        <dbReference type="Pfam" id="PF07603"/>
    </source>
</evidence>
<sequence>MFRQNSSRAKMKYLQFYGAFNIRVLFTLVMFALIGAMCFNGAAQAAAVNLPKTGQTSCWDTSGNSIACAGTGQDGDTRSGAVWPNPRFTNPDGSTPISVNVVTDQLTGLMWTRDAGTPTIGSCVGGTMPWQSGLNYVACLNRANYLGYSDWRLPNMVELNSLNSYTSATSPPAVWLNSIGFQNVKTGQYDFYLSSTVVAHRTDKAAYNFIFADGGMCVAVIPGMCFSYNYVWPVRAGQTAHAYISQPWKTGMQTTYDTNNPKRDDGALQMGVAWPSPRFTNPDGSTPVLGDVVVDQLTDLMWIKDASTPTIESCVGGKMPWQSGLNYVACLNRANYLGYSDWRMPNVI</sequence>
<feature type="domain" description="Lcl C-terminal" evidence="1">
    <location>
        <begin position="101"/>
        <end position="235"/>
    </location>
</feature>
<organism evidence="2 3">
    <name type="scientific">Candidatus Magnetobacterium bavaricum</name>
    <dbReference type="NCBI Taxonomy" id="29290"/>
    <lineage>
        <taxon>Bacteria</taxon>
        <taxon>Pseudomonadati</taxon>
        <taxon>Nitrospirota</taxon>
        <taxon>Thermodesulfovibrionia</taxon>
        <taxon>Thermodesulfovibrionales</taxon>
        <taxon>Candidatus Magnetobacteriaceae</taxon>
        <taxon>Candidatus Magnetobacterium</taxon>
    </lineage>
</organism>
<accession>A0A0F3GT72</accession>
<dbReference type="PANTHER" id="PTHR35812">
    <property type="entry name" value="LIPOPROTEIN"/>
    <property type="match status" value="1"/>
</dbReference>
<dbReference type="PATRIC" id="fig|29290.4.peg.5215"/>
<proteinExistence type="predicted"/>
<feature type="domain" description="Lcl C-terminal" evidence="1">
    <location>
        <begin position="292"/>
        <end position="347"/>
    </location>
</feature>
<dbReference type="Proteomes" id="UP000033423">
    <property type="component" value="Unassembled WGS sequence"/>
</dbReference>
<evidence type="ECO:0000313" key="3">
    <source>
        <dbReference type="Proteomes" id="UP000033423"/>
    </source>
</evidence>
<dbReference type="AlphaFoldDB" id="A0A0F3GT72"/>
<dbReference type="PANTHER" id="PTHR35812:SF1">
    <property type="entry name" value="LIPOPROTEIN"/>
    <property type="match status" value="1"/>
</dbReference>
<reference evidence="2 3" key="1">
    <citation type="submission" date="2015-02" db="EMBL/GenBank/DDBJ databases">
        <title>Single-cell genomics of uncultivated deep-branching MTB reveals a conserved set of magnetosome genes.</title>
        <authorList>
            <person name="Kolinko S."/>
            <person name="Richter M."/>
            <person name="Glockner F.O."/>
            <person name="Brachmann A."/>
            <person name="Schuler D."/>
        </authorList>
    </citation>
    <scope>NUCLEOTIDE SEQUENCE [LARGE SCALE GENOMIC DNA]</scope>
    <source>
        <strain evidence="2">TM-1</strain>
    </source>
</reference>
<name>A0A0F3GT72_9BACT</name>
<dbReference type="InterPro" id="IPR011460">
    <property type="entry name" value="Lcl_C"/>
</dbReference>
<protein>
    <submittedName>
        <fullName evidence="2">Secreted protein containing DUF1566</fullName>
    </submittedName>
</protein>